<dbReference type="RefSeq" id="WP_235807514.1">
    <property type="nucleotide sequence ID" value="NZ_AZDA01000117.1"/>
</dbReference>
<dbReference type="Proteomes" id="UP000051461">
    <property type="component" value="Unassembled WGS sequence"/>
</dbReference>
<feature type="transmembrane region" description="Helical" evidence="5">
    <location>
        <begin position="361"/>
        <end position="383"/>
    </location>
</feature>
<evidence type="ECO:0000256" key="3">
    <source>
        <dbReference type="ARBA" id="ARBA00022989"/>
    </source>
</evidence>
<keyword evidence="4 5" id="KW-0472">Membrane</keyword>
<comment type="caution">
    <text evidence="6">The sequence shown here is derived from an EMBL/GenBank/DDBJ whole genome shotgun (WGS) entry which is preliminary data.</text>
</comment>
<protein>
    <recommendedName>
        <fullName evidence="8">Di-and tricarboxylate transporter</fullName>
    </recommendedName>
</protein>
<feature type="transmembrane region" description="Helical" evidence="5">
    <location>
        <begin position="118"/>
        <end position="141"/>
    </location>
</feature>
<feature type="transmembrane region" description="Helical" evidence="5">
    <location>
        <begin position="444"/>
        <end position="463"/>
    </location>
</feature>
<dbReference type="EMBL" id="AZDA01000117">
    <property type="protein sequence ID" value="KRK33296.1"/>
    <property type="molecule type" value="Genomic_DNA"/>
</dbReference>
<name>A0A0R1GH11_9LACO</name>
<dbReference type="PANTHER" id="PTHR10283:SF125">
    <property type="entry name" value="MG(2+)_CITRATE COMPLEX SECONDARY TRANSPORTER"/>
    <property type="match status" value="1"/>
</dbReference>
<reference evidence="6 7" key="1">
    <citation type="journal article" date="2015" name="Genome Announc.">
        <title>Expanding the biotechnology potential of lactobacilli through comparative genomics of 213 strains and associated genera.</title>
        <authorList>
            <person name="Sun Z."/>
            <person name="Harris H.M."/>
            <person name="McCann A."/>
            <person name="Guo C."/>
            <person name="Argimon S."/>
            <person name="Zhang W."/>
            <person name="Yang X."/>
            <person name="Jeffery I.B."/>
            <person name="Cooney J.C."/>
            <person name="Kagawa T.F."/>
            <person name="Liu W."/>
            <person name="Song Y."/>
            <person name="Salvetti E."/>
            <person name="Wrobel A."/>
            <person name="Rasinkangas P."/>
            <person name="Parkhill J."/>
            <person name="Rea M.C."/>
            <person name="O'Sullivan O."/>
            <person name="Ritari J."/>
            <person name="Douillard F.P."/>
            <person name="Paul Ross R."/>
            <person name="Yang R."/>
            <person name="Briner A.E."/>
            <person name="Felis G.E."/>
            <person name="de Vos W.M."/>
            <person name="Barrangou R."/>
            <person name="Klaenhammer T.R."/>
            <person name="Caufield P.W."/>
            <person name="Cui Y."/>
            <person name="Zhang H."/>
            <person name="O'Toole P.W."/>
        </authorList>
    </citation>
    <scope>NUCLEOTIDE SEQUENCE [LARGE SCALE GENOMIC DNA]</scope>
    <source>
        <strain evidence="6 7">DSM 20003</strain>
    </source>
</reference>
<keyword evidence="3 5" id="KW-1133">Transmembrane helix</keyword>
<feature type="transmembrane region" description="Helical" evidence="5">
    <location>
        <begin position="273"/>
        <end position="305"/>
    </location>
</feature>
<dbReference type="InterPro" id="IPR001898">
    <property type="entry name" value="SLC13A/DASS"/>
</dbReference>
<feature type="transmembrane region" description="Helical" evidence="5">
    <location>
        <begin position="147"/>
        <end position="164"/>
    </location>
</feature>
<dbReference type="STRING" id="1423726.FC07_GL001220"/>
<evidence type="ECO:0008006" key="8">
    <source>
        <dbReference type="Google" id="ProtNLM"/>
    </source>
</evidence>
<evidence type="ECO:0000256" key="5">
    <source>
        <dbReference type="SAM" id="Phobius"/>
    </source>
</evidence>
<feature type="transmembrane region" description="Helical" evidence="5">
    <location>
        <begin position="395"/>
        <end position="419"/>
    </location>
</feature>
<evidence type="ECO:0000256" key="2">
    <source>
        <dbReference type="ARBA" id="ARBA00022692"/>
    </source>
</evidence>
<evidence type="ECO:0000313" key="7">
    <source>
        <dbReference type="Proteomes" id="UP000051461"/>
    </source>
</evidence>
<feature type="transmembrane region" description="Helical" evidence="5">
    <location>
        <begin position="221"/>
        <end position="239"/>
    </location>
</feature>
<feature type="transmembrane region" description="Helical" evidence="5">
    <location>
        <begin position="325"/>
        <end position="349"/>
    </location>
</feature>
<organism evidence="6 7">
    <name type="scientific">Loigolactobacillus bifermentans DSM 20003</name>
    <dbReference type="NCBI Taxonomy" id="1423726"/>
    <lineage>
        <taxon>Bacteria</taxon>
        <taxon>Bacillati</taxon>
        <taxon>Bacillota</taxon>
        <taxon>Bacilli</taxon>
        <taxon>Lactobacillales</taxon>
        <taxon>Lactobacillaceae</taxon>
        <taxon>Loigolactobacillus</taxon>
    </lineage>
</organism>
<sequence>MEKMGICHRGFNVDKKTVIGWLMSLTLPTLIALVPISTTFTRSLRLFLVITVFMIVIIALELLPKLVSAILMPSLYLMSGLVPFKIAFGSWTSTTVWMVLGGLIFSNVLDDIGLLKRIAYYVICKCGGTYAGAVFGCFFIGIVLNIVTFSNGWLVASAMVYGVCKAMDLKPSREASLICFAGTIGATGCTVCLYDPGYFAIIESAITKVKPNYQMSFFTSFIYNGYFIIWCMLALLILMKLYKTKNLKVNDHKELFNDKYRQLGQLSVKEKKAIVLTILLLAYLCISVFIKLPAAYGFMVVPILMYLPKIGMGNIEMLKKLNFPMVFFVASCLGIGLVGAQVGFGDFLTKLVVPVLAGKSPLFICIAFLVIGVIAHFCMTPYAMLGGLALPFVQIAVSLNISPLVACMCLLYSCELLFLPYESAGNLIMYGYGMMPMKDFFKQMSLKFVIMFVGFIAVMYPMWRLMGLL</sequence>
<dbReference type="GO" id="GO:0005886">
    <property type="term" value="C:plasma membrane"/>
    <property type="evidence" value="ECO:0007669"/>
    <property type="project" value="TreeGrafter"/>
</dbReference>
<comment type="subcellular location">
    <subcellularLocation>
        <location evidence="1">Membrane</location>
        <topology evidence="1">Multi-pass membrane protein</topology>
    </subcellularLocation>
</comment>
<evidence type="ECO:0000256" key="1">
    <source>
        <dbReference type="ARBA" id="ARBA00004141"/>
    </source>
</evidence>
<evidence type="ECO:0000313" key="6">
    <source>
        <dbReference type="EMBL" id="KRK33296.1"/>
    </source>
</evidence>
<feature type="transmembrane region" description="Helical" evidence="5">
    <location>
        <begin position="84"/>
        <end position="106"/>
    </location>
</feature>
<dbReference type="GO" id="GO:0022857">
    <property type="term" value="F:transmembrane transporter activity"/>
    <property type="evidence" value="ECO:0007669"/>
    <property type="project" value="InterPro"/>
</dbReference>
<accession>A0A0R1GH11</accession>
<feature type="transmembrane region" description="Helical" evidence="5">
    <location>
        <begin position="18"/>
        <end position="37"/>
    </location>
</feature>
<gene>
    <name evidence="6" type="ORF">FC07_GL001220</name>
</gene>
<dbReference type="PANTHER" id="PTHR10283">
    <property type="entry name" value="SOLUTE CARRIER FAMILY 13 MEMBER"/>
    <property type="match status" value="1"/>
</dbReference>
<proteinExistence type="predicted"/>
<keyword evidence="2 5" id="KW-0812">Transmembrane</keyword>
<dbReference type="AlphaFoldDB" id="A0A0R1GH11"/>
<feature type="transmembrane region" description="Helical" evidence="5">
    <location>
        <begin position="176"/>
        <end position="201"/>
    </location>
</feature>
<feature type="transmembrane region" description="Helical" evidence="5">
    <location>
        <begin position="44"/>
        <end position="64"/>
    </location>
</feature>
<dbReference type="Pfam" id="PF00939">
    <property type="entry name" value="Na_sulph_symp"/>
    <property type="match status" value="1"/>
</dbReference>
<keyword evidence="7" id="KW-1185">Reference proteome</keyword>
<evidence type="ECO:0000256" key="4">
    <source>
        <dbReference type="ARBA" id="ARBA00023136"/>
    </source>
</evidence>
<dbReference type="PATRIC" id="fig|1423726.3.peg.1267"/>